<sequence length="197" mass="22238">MENADPTDRPSFGDRLREKLPEILIEACSVALAVVLALWASEWRDNRELDRDAAQRKQAVAAEMRGNLAELESARPMLQKNLDTARNYLKPENAEKTRSLEFNLQLSLLSAAAWNTAQSAESARRLESEWSIPVARTYELQALYQRQQELAMDTLAGLGAEGEDQPPSRRSVREMAHSISTLIELNEQLTAAYKQRL</sequence>
<accession>A0A4U5JXI5</accession>
<dbReference type="RefSeq" id="WP_137265609.1">
    <property type="nucleotide sequence ID" value="NZ_SZUA01000001.1"/>
</dbReference>
<dbReference type="OrthoDB" id="9887913at2"/>
<dbReference type="AlphaFoldDB" id="A0A4U5JXI5"/>
<evidence type="ECO:0000313" key="2">
    <source>
        <dbReference type="Proteomes" id="UP000308707"/>
    </source>
</evidence>
<gene>
    <name evidence="1" type="ORF">FCE95_03590</name>
</gene>
<keyword evidence="2" id="KW-1185">Reference proteome</keyword>
<organism evidence="1 2">
    <name type="scientific">Luteimonas gilva</name>
    <dbReference type="NCBI Taxonomy" id="2572684"/>
    <lineage>
        <taxon>Bacteria</taxon>
        <taxon>Pseudomonadati</taxon>
        <taxon>Pseudomonadota</taxon>
        <taxon>Gammaproteobacteria</taxon>
        <taxon>Lysobacterales</taxon>
        <taxon>Lysobacteraceae</taxon>
        <taxon>Luteimonas</taxon>
    </lineage>
</organism>
<protein>
    <submittedName>
        <fullName evidence="1">Uncharacterized protein</fullName>
    </submittedName>
</protein>
<proteinExistence type="predicted"/>
<name>A0A4U5JXI5_9GAMM</name>
<reference evidence="1 2" key="1">
    <citation type="submission" date="2019-04" db="EMBL/GenBank/DDBJ databases">
        <title>Reference strain of H23.</title>
        <authorList>
            <person name="Luo X."/>
        </authorList>
    </citation>
    <scope>NUCLEOTIDE SEQUENCE [LARGE SCALE GENOMIC DNA]</scope>
    <source>
        <strain evidence="1 2">H23</strain>
    </source>
</reference>
<evidence type="ECO:0000313" key="1">
    <source>
        <dbReference type="EMBL" id="TKR33401.1"/>
    </source>
</evidence>
<comment type="caution">
    <text evidence="1">The sequence shown here is derived from an EMBL/GenBank/DDBJ whole genome shotgun (WGS) entry which is preliminary data.</text>
</comment>
<dbReference type="EMBL" id="SZUA01000001">
    <property type="protein sequence ID" value="TKR33401.1"/>
    <property type="molecule type" value="Genomic_DNA"/>
</dbReference>
<dbReference type="Proteomes" id="UP000308707">
    <property type="component" value="Unassembled WGS sequence"/>
</dbReference>